<feature type="compositionally biased region" description="Basic and acidic residues" evidence="1">
    <location>
        <begin position="9"/>
        <end position="25"/>
    </location>
</feature>
<organism evidence="2">
    <name type="scientific">marine sediment metagenome</name>
    <dbReference type="NCBI Taxonomy" id="412755"/>
    <lineage>
        <taxon>unclassified sequences</taxon>
        <taxon>metagenomes</taxon>
        <taxon>ecological metagenomes</taxon>
    </lineage>
</organism>
<name>X0Y7U9_9ZZZZ</name>
<reference evidence="2" key="1">
    <citation type="journal article" date="2014" name="Front. Microbiol.">
        <title>High frequency of phylogenetically diverse reductive dehalogenase-homologous genes in deep subseafloor sedimentary metagenomes.</title>
        <authorList>
            <person name="Kawai M."/>
            <person name="Futagami T."/>
            <person name="Toyoda A."/>
            <person name="Takaki Y."/>
            <person name="Nishi S."/>
            <person name="Hori S."/>
            <person name="Arai W."/>
            <person name="Tsubouchi T."/>
            <person name="Morono Y."/>
            <person name="Uchiyama I."/>
            <person name="Ito T."/>
            <person name="Fujiyama A."/>
            <person name="Inagaki F."/>
            <person name="Takami H."/>
        </authorList>
    </citation>
    <scope>NUCLEOTIDE SEQUENCE</scope>
    <source>
        <strain evidence="2">Expedition CK06-06</strain>
    </source>
</reference>
<evidence type="ECO:0000256" key="1">
    <source>
        <dbReference type="SAM" id="MobiDB-lite"/>
    </source>
</evidence>
<comment type="caution">
    <text evidence="2">The sequence shown here is derived from an EMBL/GenBank/DDBJ whole genome shotgun (WGS) entry which is preliminary data.</text>
</comment>
<protein>
    <submittedName>
        <fullName evidence="2">Uncharacterized protein</fullName>
    </submittedName>
</protein>
<dbReference type="AlphaFoldDB" id="X0Y7U9"/>
<feature type="region of interest" description="Disordered" evidence="1">
    <location>
        <begin position="1"/>
        <end position="25"/>
    </location>
</feature>
<gene>
    <name evidence="2" type="ORF">S01H1_79349</name>
</gene>
<sequence length="68" mass="7743">MPCTQGEPNLKRTTDPNADPAERAAYRVRRKRTRVRCDGCGKSILVGETQCPFCHMRQGDCWEDDDAE</sequence>
<proteinExistence type="predicted"/>
<accession>X0Y7U9</accession>
<dbReference type="EMBL" id="BARS01053482">
    <property type="protein sequence ID" value="GAG51855.1"/>
    <property type="molecule type" value="Genomic_DNA"/>
</dbReference>
<evidence type="ECO:0000313" key="2">
    <source>
        <dbReference type="EMBL" id="GAG51855.1"/>
    </source>
</evidence>